<proteinExistence type="predicted"/>
<evidence type="ECO:0000256" key="1">
    <source>
        <dbReference type="SAM" id="Phobius"/>
    </source>
</evidence>
<reference evidence="2" key="1">
    <citation type="submission" date="2023-08" db="EMBL/GenBank/DDBJ databases">
        <authorList>
            <person name="Audoor S."/>
            <person name="Bilcke G."/>
        </authorList>
    </citation>
    <scope>NUCLEOTIDE SEQUENCE</scope>
</reference>
<name>A0AAD2G082_9STRA</name>
<keyword evidence="3" id="KW-1185">Reference proteome</keyword>
<protein>
    <submittedName>
        <fullName evidence="2">Uncharacterized protein</fullName>
    </submittedName>
</protein>
<dbReference type="AlphaFoldDB" id="A0AAD2G082"/>
<feature type="transmembrane region" description="Helical" evidence="1">
    <location>
        <begin position="184"/>
        <end position="202"/>
    </location>
</feature>
<keyword evidence="1" id="KW-1133">Transmembrane helix</keyword>
<sequence>MQQHNGRHKPYVTESSLNVDSEADIELSVPFVEAAPIADGEAVTPPRQGMPAPPSTVVRVQVTAPAMLPPGYVMQVLYQEKDETGNFKDTWKKGIIIIPLDGGGVNKGQVFEAETQPFDTVKQIHGYWHGNEFNVDECCCSQTTDADFCLLSWYCPPVAWACLYEQLVILDKQNAGQNSYRPRFVAKSIGFVSLLFLILSIVPKTSGAVLSRVTPDDSGFKGPFAVVFFGAWNIWAYYSSCFCLLGFWNGCEIKDS</sequence>
<feature type="transmembrane region" description="Helical" evidence="1">
    <location>
        <begin position="222"/>
        <end position="248"/>
    </location>
</feature>
<accession>A0AAD2G082</accession>
<dbReference type="Proteomes" id="UP001295423">
    <property type="component" value="Unassembled WGS sequence"/>
</dbReference>
<dbReference type="EMBL" id="CAKOGP040001947">
    <property type="protein sequence ID" value="CAJ1957626.1"/>
    <property type="molecule type" value="Genomic_DNA"/>
</dbReference>
<gene>
    <name evidence="2" type="ORF">CYCCA115_LOCUS16804</name>
</gene>
<evidence type="ECO:0000313" key="2">
    <source>
        <dbReference type="EMBL" id="CAJ1957626.1"/>
    </source>
</evidence>
<keyword evidence="1" id="KW-0812">Transmembrane</keyword>
<organism evidence="2 3">
    <name type="scientific">Cylindrotheca closterium</name>
    <dbReference type="NCBI Taxonomy" id="2856"/>
    <lineage>
        <taxon>Eukaryota</taxon>
        <taxon>Sar</taxon>
        <taxon>Stramenopiles</taxon>
        <taxon>Ochrophyta</taxon>
        <taxon>Bacillariophyta</taxon>
        <taxon>Bacillariophyceae</taxon>
        <taxon>Bacillariophycidae</taxon>
        <taxon>Bacillariales</taxon>
        <taxon>Bacillariaceae</taxon>
        <taxon>Cylindrotheca</taxon>
    </lineage>
</organism>
<keyword evidence="1" id="KW-0472">Membrane</keyword>
<evidence type="ECO:0000313" key="3">
    <source>
        <dbReference type="Proteomes" id="UP001295423"/>
    </source>
</evidence>
<comment type="caution">
    <text evidence="2">The sequence shown here is derived from an EMBL/GenBank/DDBJ whole genome shotgun (WGS) entry which is preliminary data.</text>
</comment>